<dbReference type="InterPro" id="IPR040233">
    <property type="entry name" value="CCD97-like_C"/>
</dbReference>
<dbReference type="STRING" id="188477.A0A433TUL8"/>
<dbReference type="EMBL" id="RQTK01000176">
    <property type="protein sequence ID" value="RUS85273.1"/>
    <property type="molecule type" value="Genomic_DNA"/>
</dbReference>
<dbReference type="Pfam" id="PF09747">
    <property type="entry name" value="CCD97-like_C"/>
    <property type="match status" value="1"/>
</dbReference>
<feature type="compositionally biased region" description="Acidic residues" evidence="1">
    <location>
        <begin position="199"/>
        <end position="228"/>
    </location>
</feature>
<organism evidence="3 4">
    <name type="scientific">Elysia chlorotica</name>
    <name type="common">Eastern emerald elysia</name>
    <name type="synonym">Sea slug</name>
    <dbReference type="NCBI Taxonomy" id="188477"/>
    <lineage>
        <taxon>Eukaryota</taxon>
        <taxon>Metazoa</taxon>
        <taxon>Spiralia</taxon>
        <taxon>Lophotrochozoa</taxon>
        <taxon>Mollusca</taxon>
        <taxon>Gastropoda</taxon>
        <taxon>Heterobranchia</taxon>
        <taxon>Euthyneura</taxon>
        <taxon>Panpulmonata</taxon>
        <taxon>Sacoglossa</taxon>
        <taxon>Placobranchoidea</taxon>
        <taxon>Plakobranchidae</taxon>
        <taxon>Elysia</taxon>
    </lineage>
</organism>
<dbReference type="Proteomes" id="UP000271974">
    <property type="component" value="Unassembled WGS sequence"/>
</dbReference>
<evidence type="ECO:0000256" key="1">
    <source>
        <dbReference type="SAM" id="MobiDB-lite"/>
    </source>
</evidence>
<dbReference type="PANTHER" id="PTHR31840">
    <property type="entry name" value="COILED-COIL DOMAIN-CONTAINING PROTEIN 97"/>
    <property type="match status" value="1"/>
</dbReference>
<dbReference type="OrthoDB" id="333176at2759"/>
<dbReference type="InterPro" id="IPR018613">
    <property type="entry name" value="Ccdc97-like"/>
</dbReference>
<feature type="domain" description="CCD97-like C-terminal" evidence="2">
    <location>
        <begin position="117"/>
        <end position="290"/>
    </location>
</feature>
<evidence type="ECO:0000259" key="2">
    <source>
        <dbReference type="Pfam" id="PF09747"/>
    </source>
</evidence>
<gene>
    <name evidence="3" type="ORF">EGW08_006974</name>
</gene>
<sequence>MCQCVFHDKNRKKSLIMAEAADKEALKQAVMKRLIVTDAHFKHQQRGEPDLTPEEKSDIASKILEKSPVLFLERFSKFLTSEDLDFFEDQRQDYGVSFYISEIKQRCKDTKHNVIKNRRYQALQELIEQGEYFSEEEMKWRDPLLFDQMVGQYVDESEKEEKDEAEIDRSDVRFSTILLKHMDTQASKQFYDVLKEREEEQLEESDDDTSEEEEIEDNTSEPNQEENLDVEKSMEIERNQMRGEFLRIMQERFLAGDDKEFDYSKIDSNTDYDSLDILGHDAEEKYFDDEEDVEVEPRCEEDECEVTQRLADVGLGNSLSCYENGVQPAGEDIMEAQATDTSTTSPKQVSLG</sequence>
<evidence type="ECO:0000313" key="3">
    <source>
        <dbReference type="EMBL" id="RUS85273.1"/>
    </source>
</evidence>
<reference evidence="3 4" key="1">
    <citation type="submission" date="2019-01" db="EMBL/GenBank/DDBJ databases">
        <title>A draft genome assembly of the solar-powered sea slug Elysia chlorotica.</title>
        <authorList>
            <person name="Cai H."/>
            <person name="Li Q."/>
            <person name="Fang X."/>
            <person name="Li J."/>
            <person name="Curtis N.E."/>
            <person name="Altenburger A."/>
            <person name="Shibata T."/>
            <person name="Feng M."/>
            <person name="Maeda T."/>
            <person name="Schwartz J.A."/>
            <person name="Shigenobu S."/>
            <person name="Lundholm N."/>
            <person name="Nishiyama T."/>
            <person name="Yang H."/>
            <person name="Hasebe M."/>
            <person name="Li S."/>
            <person name="Pierce S.K."/>
            <person name="Wang J."/>
        </authorList>
    </citation>
    <scope>NUCLEOTIDE SEQUENCE [LARGE SCALE GENOMIC DNA]</scope>
    <source>
        <strain evidence="3">EC2010</strain>
        <tissue evidence="3">Whole organism of an adult</tissue>
    </source>
</reference>
<proteinExistence type="predicted"/>
<accession>A0A433TUL8</accession>
<dbReference type="AlphaFoldDB" id="A0A433TUL8"/>
<evidence type="ECO:0000313" key="4">
    <source>
        <dbReference type="Proteomes" id="UP000271974"/>
    </source>
</evidence>
<comment type="caution">
    <text evidence="3">The sequence shown here is derived from an EMBL/GenBank/DDBJ whole genome shotgun (WGS) entry which is preliminary data.</text>
</comment>
<keyword evidence="4" id="KW-1185">Reference proteome</keyword>
<name>A0A433TUL8_ELYCH</name>
<feature type="region of interest" description="Disordered" evidence="1">
    <location>
        <begin position="197"/>
        <end position="231"/>
    </location>
</feature>
<protein>
    <recommendedName>
        <fullName evidence="2">CCD97-like C-terminal domain-containing protein</fullName>
    </recommendedName>
</protein>
<dbReference type="PANTHER" id="PTHR31840:SF1">
    <property type="entry name" value="COILED-COIL DOMAIN-CONTAINING PROTEIN 97"/>
    <property type="match status" value="1"/>
</dbReference>